<keyword evidence="8" id="KW-0658">Purine biosynthesis</keyword>
<dbReference type="Pfam" id="PF00478">
    <property type="entry name" value="IMPDH"/>
    <property type="match status" value="1"/>
</dbReference>
<dbReference type="FunFam" id="3.20.20.70:FF:000003">
    <property type="entry name" value="GMP reductase"/>
    <property type="match status" value="1"/>
</dbReference>
<dbReference type="CDD" id="cd00381">
    <property type="entry name" value="IMPDH"/>
    <property type="match status" value="1"/>
</dbReference>
<organism evidence="14 15">
    <name type="scientific">Candidatus Marsarchaeota G2 archaeon ECH_B_2</name>
    <dbReference type="NCBI Taxonomy" id="1978160"/>
    <lineage>
        <taxon>Archaea</taxon>
        <taxon>Candidatus Marsarchaeota</taxon>
        <taxon>Candidatus Marsarchaeota group 2</taxon>
    </lineage>
</organism>
<dbReference type="SUPFAM" id="SSF54631">
    <property type="entry name" value="CBS-domain pair"/>
    <property type="match status" value="1"/>
</dbReference>
<dbReference type="CDD" id="cd04601">
    <property type="entry name" value="CBS_pair_IMPDH"/>
    <property type="match status" value="1"/>
</dbReference>
<dbReference type="GO" id="GO:0046872">
    <property type="term" value="F:metal ion binding"/>
    <property type="evidence" value="ECO:0007669"/>
    <property type="project" value="UniProtKB-UniRule"/>
</dbReference>
<evidence type="ECO:0000256" key="12">
    <source>
        <dbReference type="RuleBase" id="RU003927"/>
    </source>
</evidence>
<evidence type="ECO:0000256" key="7">
    <source>
        <dbReference type="ARBA" id="ARBA00023122"/>
    </source>
</evidence>
<dbReference type="Proteomes" id="UP000241284">
    <property type="component" value="Unassembled WGS sequence"/>
</dbReference>
<dbReference type="EMBL" id="NEXH01000018">
    <property type="protein sequence ID" value="PSN94794.1"/>
    <property type="molecule type" value="Genomic_DNA"/>
</dbReference>
<comment type="activity regulation">
    <text evidence="8">Mycophenolic acid (MPA) is a non-competitive inhibitor that prevents formation of the closed enzyme conformation by binding to the same site as the amobile flap. In contrast, mizoribine monophosphate (MZP) is a competitive inhibitor that induces the closed conformation. MPA is a potent inhibitor of mammalian IMPDHs but a poor inhibitor of the bacterial enzymes. MZP is a more potent inhibitor of bacterial IMPDH.</text>
</comment>
<evidence type="ECO:0000313" key="15">
    <source>
        <dbReference type="Proteomes" id="UP000241284"/>
    </source>
</evidence>
<evidence type="ECO:0000256" key="2">
    <source>
        <dbReference type="ARBA" id="ARBA00011881"/>
    </source>
</evidence>
<feature type="binding site" evidence="8">
    <location>
        <begin position="337"/>
        <end position="339"/>
    </location>
    <ligand>
        <name>IMP</name>
        <dbReference type="ChEBI" id="CHEBI:58053"/>
    </ligand>
</feature>
<keyword evidence="7 11" id="KW-0129">CBS domain</keyword>
<evidence type="ECO:0000256" key="8">
    <source>
        <dbReference type="HAMAP-Rule" id="MF_01964"/>
    </source>
</evidence>
<feature type="binding site" description="in other chain" evidence="8 10">
    <location>
        <position position="301"/>
    </location>
    <ligand>
        <name>K(+)</name>
        <dbReference type="ChEBI" id="CHEBI:29103"/>
        <note>ligand shared between two tetrameric partners</note>
    </ligand>
</feature>
<gene>
    <name evidence="8" type="primary">guaB</name>
    <name evidence="14" type="ORF">B9Q06_07935</name>
</gene>
<evidence type="ECO:0000256" key="9">
    <source>
        <dbReference type="PIRSR" id="PIRSR000130-3"/>
    </source>
</evidence>
<dbReference type="EC" id="1.1.1.205" evidence="8"/>
<proteinExistence type="inferred from homology"/>
<dbReference type="SUPFAM" id="SSF51412">
    <property type="entry name" value="Inosine monophosphate dehydrogenase (IMPDH)"/>
    <property type="match status" value="1"/>
</dbReference>
<evidence type="ECO:0000256" key="3">
    <source>
        <dbReference type="ARBA" id="ARBA00022723"/>
    </source>
</evidence>
<feature type="binding site" description="in other chain" evidence="8 10">
    <location>
        <position position="299"/>
    </location>
    <ligand>
        <name>K(+)</name>
        <dbReference type="ChEBI" id="CHEBI:29103"/>
        <note>ligand shared between two tetrameric partners</note>
    </ligand>
</feature>
<keyword evidence="6 8" id="KW-0560">Oxidoreductase</keyword>
<keyword evidence="8" id="KW-0332">GMP biosynthesis</keyword>
<evidence type="ECO:0000256" key="11">
    <source>
        <dbReference type="PROSITE-ProRule" id="PRU00703"/>
    </source>
</evidence>
<keyword evidence="5 8" id="KW-0630">Potassium</keyword>
<dbReference type="HAMAP" id="MF_01964">
    <property type="entry name" value="IMPDH"/>
    <property type="match status" value="1"/>
</dbReference>
<feature type="domain" description="CBS" evidence="13">
    <location>
        <begin position="92"/>
        <end position="150"/>
    </location>
</feature>
<accession>A0A2R6B829</accession>
<feature type="domain" description="CBS" evidence="13">
    <location>
        <begin position="152"/>
        <end position="213"/>
    </location>
</feature>
<feature type="binding site" evidence="8">
    <location>
        <position position="247"/>
    </location>
    <ligand>
        <name>NAD(+)</name>
        <dbReference type="ChEBI" id="CHEBI:57540"/>
    </ligand>
</feature>
<comment type="caution">
    <text evidence="8">Lacks conserved residue(s) required for the propagation of feature annotation.</text>
</comment>
<evidence type="ECO:0000256" key="5">
    <source>
        <dbReference type="ARBA" id="ARBA00022958"/>
    </source>
</evidence>
<dbReference type="UniPathway" id="UPA00601">
    <property type="reaction ID" value="UER00295"/>
</dbReference>
<dbReference type="InterPro" id="IPR005990">
    <property type="entry name" value="IMP_DH"/>
</dbReference>
<feature type="binding site" description="in other chain" evidence="8 10">
    <location>
        <position position="304"/>
    </location>
    <ligand>
        <name>K(+)</name>
        <dbReference type="ChEBI" id="CHEBI:29103"/>
        <note>ligand shared between two tetrameric partners</note>
    </ligand>
</feature>
<sequence>MELPLGLTYDDVLLLPVKTPVRSRAEVDVSTVLAKGIRLNIPIVSANMDSVTESTMAIAMARLGGIGIIHRFMSIDRQVAEVKRVKRAEAYVIEKPYTISPDTRVSEVRQLMRDTGVSGFLVVDSDNRLLGIVSRRDVRFVNHDEKMVTEVMTPREKLIVGSPKTTLEEAMRLLGEHKLEKLPLVESDWSLKGLITAKDVERVVNPSNAAKDSKGRLLVGAAIGVRGDYLERAAKLVEADVDVLVLDIAHGHSEAAIEAIRRVKTDFPHVPLIAGNVATREGTLDLIQAGADAVKVGIGPGAACTTRIVTGAGVPQLTAVMWCAEAASGMGIPIIADGGIKHPGDITKALAAGASTVMIGSLLAGTDESPGYFVVRDGVKYKAYRGMASLGANIRRRLLERGDLDAESVAQIVPEGVESYVPYRGKVEEVVNHLVGGLRSGMSYCGARNIEELRRNARFIRITEAGAAESFDKLKQT</sequence>
<feature type="binding site" evidence="8">
    <location>
        <begin position="360"/>
        <end position="361"/>
    </location>
    <ligand>
        <name>IMP</name>
        <dbReference type="ChEBI" id="CHEBI:58053"/>
    </ligand>
</feature>
<dbReference type="PROSITE" id="PS51371">
    <property type="entry name" value="CBS"/>
    <property type="match status" value="2"/>
</dbReference>
<name>A0A2R6B829_9ARCH</name>
<evidence type="ECO:0000256" key="10">
    <source>
        <dbReference type="PIRSR" id="PIRSR000130-4"/>
    </source>
</evidence>
<comment type="caution">
    <text evidence="14">The sequence shown here is derived from an EMBL/GenBank/DDBJ whole genome shotgun (WGS) entry which is preliminary data.</text>
</comment>
<protein>
    <recommendedName>
        <fullName evidence="8">Inosine-5'-monophosphate dehydrogenase</fullName>
        <shortName evidence="8">IMP dehydrogenase</shortName>
        <shortName evidence="8">IMPD</shortName>
        <shortName evidence="8">IMPDH</shortName>
        <ecNumber evidence="8">1.1.1.205</ecNumber>
    </recommendedName>
</protein>
<dbReference type="InterPro" id="IPR046342">
    <property type="entry name" value="CBS_dom_sf"/>
</dbReference>
<dbReference type="NCBIfam" id="TIGR01302">
    <property type="entry name" value="IMP_dehydrog"/>
    <property type="match status" value="1"/>
</dbReference>
<dbReference type="InterPro" id="IPR013785">
    <property type="entry name" value="Aldolase_TIM"/>
</dbReference>
<keyword evidence="4" id="KW-0677">Repeat</keyword>
<evidence type="ECO:0000259" key="13">
    <source>
        <dbReference type="PROSITE" id="PS51371"/>
    </source>
</evidence>
<dbReference type="PIRSF" id="PIRSF000130">
    <property type="entry name" value="IMPDH"/>
    <property type="match status" value="1"/>
</dbReference>
<dbReference type="InterPro" id="IPR000644">
    <property type="entry name" value="CBS_dom"/>
</dbReference>
<comment type="function">
    <text evidence="8">Catalyzes the conversion of inosine 5'-phosphate (IMP) to xanthosine 5'-phosphate (XMP), the first committed and rate-limiting step in the de novo synthesis of guanine nucleotides, and therefore plays an important role in the regulation of cell growth.</text>
</comment>
<dbReference type="AlphaFoldDB" id="A0A2R6B829"/>
<feature type="binding site" evidence="8">
    <location>
        <position position="470"/>
    </location>
    <ligand>
        <name>K(+)</name>
        <dbReference type="ChEBI" id="CHEBI:29103"/>
        <note>ligand shared between two tetrameric partners</note>
    </ligand>
</feature>
<evidence type="ECO:0000256" key="6">
    <source>
        <dbReference type="ARBA" id="ARBA00023002"/>
    </source>
</evidence>
<dbReference type="GO" id="GO:0006183">
    <property type="term" value="P:GTP biosynthetic process"/>
    <property type="evidence" value="ECO:0007669"/>
    <property type="project" value="TreeGrafter"/>
</dbReference>
<comment type="catalytic activity">
    <reaction evidence="8">
        <text>IMP + NAD(+) + H2O = XMP + NADH + H(+)</text>
        <dbReference type="Rhea" id="RHEA:11708"/>
        <dbReference type="ChEBI" id="CHEBI:15377"/>
        <dbReference type="ChEBI" id="CHEBI:15378"/>
        <dbReference type="ChEBI" id="CHEBI:57464"/>
        <dbReference type="ChEBI" id="CHEBI:57540"/>
        <dbReference type="ChEBI" id="CHEBI:57945"/>
        <dbReference type="ChEBI" id="CHEBI:58053"/>
        <dbReference type="EC" id="1.1.1.205"/>
    </reaction>
</comment>
<dbReference type="SMART" id="SM01240">
    <property type="entry name" value="IMPDH"/>
    <property type="match status" value="1"/>
</dbReference>
<comment type="pathway">
    <text evidence="8">Purine metabolism; XMP biosynthesis via de novo pathway; XMP from IMP: step 1/1.</text>
</comment>
<evidence type="ECO:0000256" key="1">
    <source>
        <dbReference type="ARBA" id="ARBA00005502"/>
    </source>
</evidence>
<evidence type="ECO:0000313" key="14">
    <source>
        <dbReference type="EMBL" id="PSN94794.1"/>
    </source>
</evidence>
<dbReference type="GO" id="GO:0003938">
    <property type="term" value="F:IMP dehydrogenase activity"/>
    <property type="evidence" value="ECO:0007669"/>
    <property type="project" value="UniProtKB-UniRule"/>
</dbReference>
<feature type="binding site" evidence="8">
    <location>
        <begin position="384"/>
        <end position="388"/>
    </location>
    <ligand>
        <name>IMP</name>
        <dbReference type="ChEBI" id="CHEBI:58053"/>
    </ligand>
</feature>
<dbReference type="PANTHER" id="PTHR11911">
    <property type="entry name" value="INOSINE-5-MONOPHOSPHATE DEHYDROGENASE RELATED"/>
    <property type="match status" value="1"/>
</dbReference>
<feature type="active site" description="Proton acceptor" evidence="8">
    <location>
        <position position="401"/>
    </location>
</feature>
<dbReference type="GO" id="GO:0006177">
    <property type="term" value="P:GMP biosynthetic process"/>
    <property type="evidence" value="ECO:0007669"/>
    <property type="project" value="UniProtKB-UniRule"/>
</dbReference>
<comment type="subunit">
    <text evidence="2 8">Homotetramer.</text>
</comment>
<comment type="similarity">
    <text evidence="1 8 12">Belongs to the IMPDH/GMPR family.</text>
</comment>
<dbReference type="Gene3D" id="3.20.20.70">
    <property type="entry name" value="Aldolase class I"/>
    <property type="match status" value="1"/>
</dbReference>
<feature type="active site" description="Thioimidate intermediate" evidence="8">
    <location>
        <position position="304"/>
    </location>
</feature>
<dbReference type="GO" id="GO:0000166">
    <property type="term" value="F:nucleotide binding"/>
    <property type="evidence" value="ECO:0007669"/>
    <property type="project" value="UniProtKB-UniRule"/>
</dbReference>
<comment type="cofactor">
    <cofactor evidence="8">
        <name>K(+)</name>
        <dbReference type="ChEBI" id="CHEBI:29103"/>
    </cofactor>
</comment>
<dbReference type="PANTHER" id="PTHR11911:SF111">
    <property type="entry name" value="INOSINE-5'-MONOPHOSPHATE DEHYDROGENASE"/>
    <property type="match status" value="1"/>
</dbReference>
<evidence type="ECO:0000256" key="4">
    <source>
        <dbReference type="ARBA" id="ARBA00022737"/>
    </source>
</evidence>
<reference evidence="14 15" key="1">
    <citation type="submission" date="2017-04" db="EMBL/GenBank/DDBJ databases">
        <title>Novel microbial lineages endemic to geothermal iron-oxide mats fill important gaps in the evolutionary history of Archaea.</title>
        <authorList>
            <person name="Jay Z.J."/>
            <person name="Beam J.P."/>
            <person name="Dlakic M."/>
            <person name="Rusch D.B."/>
            <person name="Kozubal M.A."/>
            <person name="Inskeep W.P."/>
        </authorList>
    </citation>
    <scope>NUCLEOTIDE SEQUENCE [LARGE SCALE GENOMIC DNA]</scope>
    <source>
        <strain evidence="14">ECH_B_2</strain>
    </source>
</reference>
<feature type="binding site" evidence="9">
    <location>
        <begin position="247"/>
        <end position="249"/>
    </location>
    <ligand>
        <name>NAD(+)</name>
        <dbReference type="ChEBI" id="CHEBI:57540"/>
    </ligand>
</feature>
<feature type="binding site" evidence="8">
    <location>
        <position position="469"/>
    </location>
    <ligand>
        <name>K(+)</name>
        <dbReference type="ChEBI" id="CHEBI:29103"/>
        <note>ligand shared between two tetrameric partners</note>
    </ligand>
</feature>
<feature type="binding site" evidence="8">
    <location>
        <position position="415"/>
    </location>
    <ligand>
        <name>IMP</name>
        <dbReference type="ChEBI" id="CHEBI:58053"/>
    </ligand>
</feature>
<dbReference type="SMART" id="SM00116">
    <property type="entry name" value="CBS"/>
    <property type="match status" value="2"/>
</dbReference>
<feature type="binding site" evidence="8 9">
    <location>
        <begin position="297"/>
        <end position="299"/>
    </location>
    <ligand>
        <name>NAD(+)</name>
        <dbReference type="ChEBI" id="CHEBI:57540"/>
    </ligand>
</feature>
<keyword evidence="3 8" id="KW-0479">Metal-binding</keyword>
<dbReference type="InterPro" id="IPR001093">
    <property type="entry name" value="IMP_DH_GMPRt"/>
</dbReference>
<keyword evidence="8 9" id="KW-0520">NAD</keyword>
<dbReference type="Pfam" id="PF00571">
    <property type="entry name" value="CBS"/>
    <property type="match status" value="2"/>
</dbReference>